<dbReference type="EMBL" id="JACICD010000014">
    <property type="protein sequence ID" value="MBB3773735.1"/>
    <property type="molecule type" value="Genomic_DNA"/>
</dbReference>
<evidence type="ECO:0000313" key="2">
    <source>
        <dbReference type="Proteomes" id="UP000533469"/>
    </source>
</evidence>
<reference evidence="1 2" key="1">
    <citation type="submission" date="2020-08" db="EMBL/GenBank/DDBJ databases">
        <title>Genomic Encyclopedia of Type Strains, Phase IV (KMG-IV): sequencing the most valuable type-strain genomes for metagenomic binning, comparative biology and taxonomic classification.</title>
        <authorList>
            <person name="Goeker M."/>
        </authorList>
    </citation>
    <scope>NUCLEOTIDE SEQUENCE [LARGE SCALE GENOMIC DNA]</scope>
    <source>
        <strain evidence="1 2">DSM 5895</strain>
    </source>
</reference>
<dbReference type="RefSeq" id="WP_183191947.1">
    <property type="nucleotide sequence ID" value="NZ_JACICD010000014.1"/>
</dbReference>
<dbReference type="AlphaFoldDB" id="A0A839ZGQ8"/>
<name>A0A839ZGQ8_9HYPH</name>
<protein>
    <submittedName>
        <fullName evidence="1">Uncharacterized protein</fullName>
    </submittedName>
</protein>
<dbReference type="Proteomes" id="UP000533469">
    <property type="component" value="Unassembled WGS sequence"/>
</dbReference>
<gene>
    <name evidence="1" type="ORF">FHS55_004379</name>
</gene>
<accession>A0A839ZGQ8</accession>
<organism evidence="1 2">
    <name type="scientific">Ancylobacter tetraedralis</name>
    <dbReference type="NCBI Taxonomy" id="217068"/>
    <lineage>
        <taxon>Bacteria</taxon>
        <taxon>Pseudomonadati</taxon>
        <taxon>Pseudomonadota</taxon>
        <taxon>Alphaproteobacteria</taxon>
        <taxon>Hyphomicrobiales</taxon>
        <taxon>Xanthobacteraceae</taxon>
        <taxon>Ancylobacter</taxon>
    </lineage>
</organism>
<keyword evidence="2" id="KW-1185">Reference proteome</keyword>
<sequence>MQRLDLQALAASMSYIGGTVKMMEVNRTHILMGQVAFMSIATDDYARILKFAQLIETVGKQLKLPSAIAAAQRAQTALQAGFRGHGQYGTEILGPLIGALNHMLTCLVDELGERHVIGLDASRSALLAADGPPLGRRVATEFPDIQDDLAEAAACRALARPTACVFHLMRAMEAAVQTLAAHLGIGGLTREWGKLLSDMKREIEVMPKGKARDAWSENHSLLYHVKQAWRNDVMHPNRSYTLAEADRVHNAVASYLEQLAELLATARSRAPEGTT</sequence>
<comment type="caution">
    <text evidence="1">The sequence shown here is derived from an EMBL/GenBank/DDBJ whole genome shotgun (WGS) entry which is preliminary data.</text>
</comment>
<evidence type="ECO:0000313" key="1">
    <source>
        <dbReference type="EMBL" id="MBB3773735.1"/>
    </source>
</evidence>
<proteinExistence type="predicted"/>